<dbReference type="EMBL" id="AYKW01000068">
    <property type="protein sequence ID" value="PIL23204.1"/>
    <property type="molecule type" value="Genomic_DNA"/>
</dbReference>
<evidence type="ECO:0000313" key="2">
    <source>
        <dbReference type="EMBL" id="PIL23204.1"/>
    </source>
</evidence>
<feature type="region of interest" description="Disordered" evidence="1">
    <location>
        <begin position="320"/>
        <end position="339"/>
    </location>
</feature>
<feature type="compositionally biased region" description="Polar residues" evidence="1">
    <location>
        <begin position="323"/>
        <end position="339"/>
    </location>
</feature>
<reference evidence="2 3" key="1">
    <citation type="journal article" date="2015" name="Sci. Rep.">
        <title>Chromosome-level genome map provides insights into diverse defense mechanisms in the medicinal fungus Ganoderma sinense.</title>
        <authorList>
            <person name="Zhu Y."/>
            <person name="Xu J."/>
            <person name="Sun C."/>
            <person name="Zhou S."/>
            <person name="Xu H."/>
            <person name="Nelson D.R."/>
            <person name="Qian J."/>
            <person name="Song J."/>
            <person name="Luo H."/>
            <person name="Xiang L."/>
            <person name="Li Y."/>
            <person name="Xu Z."/>
            <person name="Ji A."/>
            <person name="Wang L."/>
            <person name="Lu S."/>
            <person name="Hayward A."/>
            <person name="Sun W."/>
            <person name="Li X."/>
            <person name="Schwartz D.C."/>
            <person name="Wang Y."/>
            <person name="Chen S."/>
        </authorList>
    </citation>
    <scope>NUCLEOTIDE SEQUENCE [LARGE SCALE GENOMIC DNA]</scope>
    <source>
        <strain evidence="2 3">ZZ0214-1</strain>
    </source>
</reference>
<dbReference type="OrthoDB" id="376826at2759"/>
<protein>
    <submittedName>
        <fullName evidence="2">Uncharacterized protein</fullName>
    </submittedName>
</protein>
<evidence type="ECO:0000313" key="3">
    <source>
        <dbReference type="Proteomes" id="UP000230002"/>
    </source>
</evidence>
<dbReference type="STRING" id="1077348.A0A2G8RNU8"/>
<dbReference type="PANTHER" id="PTHR14024:SF49">
    <property type="entry name" value="LIPID STORAGE DROPLETS SURFACE-BINDING PROTEIN 1"/>
    <property type="match status" value="1"/>
</dbReference>
<accession>A0A2G8RNU8</accession>
<gene>
    <name evidence="2" type="ORF">GSI_14513</name>
</gene>
<sequence>MATETQQAAPAPELTILTRVGCIPLVADSINTINSTLLNNAYTRSPYTTAAEISKRALSYAEPVQQRLAPIIIRADGLANKGLDLVQQRFPYPFQTPTDVIIKDLKTHGDAARDVATKTIDERVRTPAYNIAQGIDQKFAPIVDIFAVVVNKVQPNGNPEKSPEVPKDAKFQYQRAYYLSKELSDQLRTYSTEQINQITAQSAIVQSASATAQSVTQLASSSYDAAQVRVHSLSDTMLSELRELRTSILGLPAALQSAYQDVSTNLATTINELSAILTSSDPLPEKVTKVRDTVTERVQPILDTANTRAQEILAALRARVSESKQPVANPTAPNGNGHA</sequence>
<keyword evidence="3" id="KW-1185">Reference proteome</keyword>
<comment type="caution">
    <text evidence="2">The sequence shown here is derived from an EMBL/GenBank/DDBJ whole genome shotgun (WGS) entry which is preliminary data.</text>
</comment>
<dbReference type="Proteomes" id="UP000230002">
    <property type="component" value="Unassembled WGS sequence"/>
</dbReference>
<organism evidence="2 3">
    <name type="scientific">Ganoderma sinense ZZ0214-1</name>
    <dbReference type="NCBI Taxonomy" id="1077348"/>
    <lineage>
        <taxon>Eukaryota</taxon>
        <taxon>Fungi</taxon>
        <taxon>Dikarya</taxon>
        <taxon>Basidiomycota</taxon>
        <taxon>Agaricomycotina</taxon>
        <taxon>Agaricomycetes</taxon>
        <taxon>Polyporales</taxon>
        <taxon>Polyporaceae</taxon>
        <taxon>Ganoderma</taxon>
    </lineage>
</organism>
<dbReference type="PANTHER" id="PTHR14024">
    <property type="entry name" value="PERILIPIN"/>
    <property type="match status" value="1"/>
</dbReference>
<evidence type="ECO:0000256" key="1">
    <source>
        <dbReference type="SAM" id="MobiDB-lite"/>
    </source>
</evidence>
<name>A0A2G8RNU8_9APHY</name>
<proteinExistence type="predicted"/>
<dbReference type="AlphaFoldDB" id="A0A2G8RNU8"/>